<keyword evidence="1" id="KW-0472">Membrane</keyword>
<evidence type="ECO:0000256" key="1">
    <source>
        <dbReference type="SAM" id="Phobius"/>
    </source>
</evidence>
<keyword evidence="1" id="KW-1133">Transmembrane helix</keyword>
<dbReference type="AlphaFoldDB" id="A0A2X2BEY7"/>
<accession>A0A2X2BEY7</accession>
<reference evidence="4 5" key="1">
    <citation type="submission" date="2018-06" db="EMBL/GenBank/DDBJ databases">
        <authorList>
            <consortium name="Pathogen Informatics"/>
            <person name="Doyle S."/>
        </authorList>
    </citation>
    <scope>NUCLEOTIDE SEQUENCE [LARGE SCALE GENOMIC DNA]</scope>
    <source>
        <strain evidence="2 4">NCTC10975</strain>
        <strain evidence="3 5">NCTC11938</strain>
    </source>
</reference>
<dbReference type="EMBL" id="UGTS01000004">
    <property type="protein sequence ID" value="SUC18474.1"/>
    <property type="molecule type" value="Genomic_DNA"/>
</dbReference>
<protein>
    <submittedName>
        <fullName evidence="2">Uncharacterized protein</fullName>
    </submittedName>
</protein>
<evidence type="ECO:0000313" key="3">
    <source>
        <dbReference type="EMBL" id="SUC18474.1"/>
    </source>
</evidence>
<gene>
    <name evidence="2" type="ORF">NCTC10975_00850</name>
    <name evidence="3" type="ORF">NCTC11938_00781</name>
</gene>
<dbReference type="EMBL" id="UAUE01000003">
    <property type="protein sequence ID" value="SPY94507.1"/>
    <property type="molecule type" value="Genomic_DNA"/>
</dbReference>
<proteinExistence type="predicted"/>
<feature type="transmembrane region" description="Helical" evidence="1">
    <location>
        <begin position="22"/>
        <end position="42"/>
    </location>
</feature>
<evidence type="ECO:0000313" key="4">
    <source>
        <dbReference type="Proteomes" id="UP000251485"/>
    </source>
</evidence>
<evidence type="ECO:0000313" key="5">
    <source>
        <dbReference type="Proteomes" id="UP000254191"/>
    </source>
</evidence>
<dbReference type="Proteomes" id="UP000254191">
    <property type="component" value="Unassembled WGS sequence"/>
</dbReference>
<name>A0A2X2BEY7_PROMI</name>
<sequence>MEQHLEASDRNVTGDSVMLTKYILFVGFWFVVTLLIGLWGTYA</sequence>
<evidence type="ECO:0000313" key="2">
    <source>
        <dbReference type="EMBL" id="SPY94507.1"/>
    </source>
</evidence>
<dbReference type="Proteomes" id="UP000251485">
    <property type="component" value="Unassembled WGS sequence"/>
</dbReference>
<keyword evidence="1" id="KW-0812">Transmembrane</keyword>
<organism evidence="2 4">
    <name type="scientific">Proteus mirabilis</name>
    <dbReference type="NCBI Taxonomy" id="584"/>
    <lineage>
        <taxon>Bacteria</taxon>
        <taxon>Pseudomonadati</taxon>
        <taxon>Pseudomonadota</taxon>
        <taxon>Gammaproteobacteria</taxon>
        <taxon>Enterobacterales</taxon>
        <taxon>Morganellaceae</taxon>
        <taxon>Proteus</taxon>
    </lineage>
</organism>